<gene>
    <name evidence="1" type="ORF">UFOPK3773_02438</name>
</gene>
<evidence type="ECO:0000313" key="1">
    <source>
        <dbReference type="EMBL" id="CAB4965805.1"/>
    </source>
</evidence>
<reference evidence="1" key="1">
    <citation type="submission" date="2020-05" db="EMBL/GenBank/DDBJ databases">
        <authorList>
            <person name="Chiriac C."/>
            <person name="Salcher M."/>
            <person name="Ghai R."/>
            <person name="Kavagutti S V."/>
        </authorList>
    </citation>
    <scope>NUCLEOTIDE SEQUENCE</scope>
</reference>
<proteinExistence type="predicted"/>
<protein>
    <submittedName>
        <fullName evidence="1">Unannotated protein</fullName>
    </submittedName>
</protein>
<name>A0A6J7LDR2_9ZZZZ</name>
<sequence>MHTGVKSAGWLKNTAQAPSFHAWKSMVPSVVSAVKLGASSPRRIATSVSSIHSLGVKLGPLTLHASRMP</sequence>
<organism evidence="1">
    <name type="scientific">freshwater metagenome</name>
    <dbReference type="NCBI Taxonomy" id="449393"/>
    <lineage>
        <taxon>unclassified sequences</taxon>
        <taxon>metagenomes</taxon>
        <taxon>ecological metagenomes</taxon>
    </lineage>
</organism>
<accession>A0A6J7LDR2</accession>
<dbReference type="EMBL" id="CAFBNF010000422">
    <property type="protein sequence ID" value="CAB4965805.1"/>
    <property type="molecule type" value="Genomic_DNA"/>
</dbReference>
<dbReference type="AlphaFoldDB" id="A0A6J7LDR2"/>